<organism evidence="1 2">
    <name type="scientific">Snodgrassella alvi</name>
    <dbReference type="NCBI Taxonomy" id="1196083"/>
    <lineage>
        <taxon>Bacteria</taxon>
        <taxon>Pseudomonadati</taxon>
        <taxon>Pseudomonadota</taxon>
        <taxon>Betaproteobacteria</taxon>
        <taxon>Neisseriales</taxon>
        <taxon>Neisseriaceae</taxon>
        <taxon>Snodgrassella</taxon>
    </lineage>
</organism>
<evidence type="ECO:0000313" key="2">
    <source>
        <dbReference type="Proteomes" id="UP000231293"/>
    </source>
</evidence>
<comment type="caution">
    <text evidence="1">The sequence shown here is derived from an EMBL/GenBank/DDBJ whole genome shotgun (WGS) entry which is preliminary data.</text>
</comment>
<protein>
    <submittedName>
        <fullName evidence="1">Uncharacterized protein</fullName>
    </submittedName>
</protein>
<reference evidence="1 2" key="1">
    <citation type="journal article" date="2017" name="MBio">
        <title>Type VI secretion-mediated competition in the bee gut microbiome.</title>
        <authorList>
            <person name="Steele M.I."/>
            <person name="Kwong W.K."/>
            <person name="Powell J.E."/>
            <person name="Whiteley M."/>
            <person name="Moran N.A."/>
        </authorList>
    </citation>
    <scope>NUCLEOTIDE SEQUENCE [LARGE SCALE GENOMIC DNA]</scope>
    <source>
        <strain evidence="1 2">App2-2</strain>
    </source>
</reference>
<proteinExistence type="predicted"/>
<dbReference type="RefSeq" id="WP_100089895.1">
    <property type="nucleotide sequence ID" value="NZ_MDVB01000103.1"/>
</dbReference>
<dbReference type="Proteomes" id="UP000231293">
    <property type="component" value="Unassembled WGS sequence"/>
</dbReference>
<evidence type="ECO:0000313" key="1">
    <source>
        <dbReference type="EMBL" id="PIT13377.1"/>
    </source>
</evidence>
<gene>
    <name evidence="1" type="ORF">BGI32_09385</name>
</gene>
<dbReference type="EMBL" id="MDVB01000103">
    <property type="protein sequence ID" value="PIT13377.1"/>
    <property type="molecule type" value="Genomic_DNA"/>
</dbReference>
<name>A0A2N9WS54_9NEIS</name>
<sequence>MFPVSLAAKAKSLGFTAQELKALTVPTKDIYFTGVKHGKTGEILEGAHHGSRAGRWFHKELIRKLKGAKSKTQAMDIIDNMHEKHMRKKSKC</sequence>
<accession>A0A2N9WS54</accession>
<dbReference type="AlphaFoldDB" id="A0A2N9WS54"/>